<dbReference type="CDD" id="cd01392">
    <property type="entry name" value="HTH_LacI"/>
    <property type="match status" value="1"/>
</dbReference>
<evidence type="ECO:0000313" key="6">
    <source>
        <dbReference type="Proteomes" id="UP000244896"/>
    </source>
</evidence>
<reference evidence="5 6" key="1">
    <citation type="journal article" date="2018" name="Syst. Appl. Microbiol.">
        <title>Ereboglobus luteus gen. nov. sp. nov. from cockroach guts, and new insights into the oxygen relationship of the genera Opitutus and Didymococcus (Verrucomicrobia: Opitutaceae).</title>
        <authorList>
            <person name="Tegtmeier D."/>
            <person name="Belitz A."/>
            <person name="Radek R."/>
            <person name="Heimerl T."/>
            <person name="Brune A."/>
        </authorList>
    </citation>
    <scope>NUCLEOTIDE SEQUENCE [LARGE SCALE GENOMIC DNA]</scope>
    <source>
        <strain evidence="5 6">Ho45</strain>
    </source>
</reference>
<dbReference type="GO" id="GO:0003700">
    <property type="term" value="F:DNA-binding transcription factor activity"/>
    <property type="evidence" value="ECO:0007669"/>
    <property type="project" value="TreeGrafter"/>
</dbReference>
<dbReference type="Proteomes" id="UP000244896">
    <property type="component" value="Chromosome"/>
</dbReference>
<dbReference type="SMART" id="SM00354">
    <property type="entry name" value="HTH_LACI"/>
    <property type="match status" value="1"/>
</dbReference>
<evidence type="ECO:0000256" key="1">
    <source>
        <dbReference type="ARBA" id="ARBA00023015"/>
    </source>
</evidence>
<dbReference type="Pfam" id="PF13377">
    <property type="entry name" value="Peripla_BP_3"/>
    <property type="match status" value="1"/>
</dbReference>
<keyword evidence="2" id="KW-0238">DNA-binding</keyword>
<feature type="domain" description="HTH lacI-type" evidence="4">
    <location>
        <begin position="12"/>
        <end position="66"/>
    </location>
</feature>
<dbReference type="KEGG" id="elut:CKA38_01675"/>
<evidence type="ECO:0000259" key="4">
    <source>
        <dbReference type="PROSITE" id="PS50932"/>
    </source>
</evidence>
<gene>
    <name evidence="5" type="ORF">CKA38_01675</name>
</gene>
<dbReference type="InterPro" id="IPR046335">
    <property type="entry name" value="LacI/GalR-like_sensor"/>
</dbReference>
<dbReference type="EMBL" id="CP023004">
    <property type="protein sequence ID" value="AWI08141.1"/>
    <property type="molecule type" value="Genomic_DNA"/>
</dbReference>
<dbReference type="PANTHER" id="PTHR30146">
    <property type="entry name" value="LACI-RELATED TRANSCRIPTIONAL REPRESSOR"/>
    <property type="match status" value="1"/>
</dbReference>
<dbReference type="Pfam" id="PF00356">
    <property type="entry name" value="LacI"/>
    <property type="match status" value="1"/>
</dbReference>
<organism evidence="5 6">
    <name type="scientific">Ereboglobus luteus</name>
    <dbReference type="NCBI Taxonomy" id="1796921"/>
    <lineage>
        <taxon>Bacteria</taxon>
        <taxon>Pseudomonadati</taxon>
        <taxon>Verrucomicrobiota</taxon>
        <taxon>Opitutia</taxon>
        <taxon>Opitutales</taxon>
        <taxon>Opitutaceae</taxon>
        <taxon>Ereboglobus</taxon>
    </lineage>
</organism>
<dbReference type="SUPFAM" id="SSF53822">
    <property type="entry name" value="Periplasmic binding protein-like I"/>
    <property type="match status" value="1"/>
</dbReference>
<keyword evidence="6" id="KW-1185">Reference proteome</keyword>
<keyword evidence="1" id="KW-0805">Transcription regulation</keyword>
<dbReference type="InterPro" id="IPR000843">
    <property type="entry name" value="HTH_LacI"/>
</dbReference>
<protein>
    <recommendedName>
        <fullName evidence="4">HTH lacI-type domain-containing protein</fullName>
    </recommendedName>
</protein>
<proteinExistence type="predicted"/>
<accession>A0A2U8E010</accession>
<dbReference type="PANTHER" id="PTHR30146:SF109">
    <property type="entry name" value="HTH-TYPE TRANSCRIPTIONAL REGULATOR GALS"/>
    <property type="match status" value="1"/>
</dbReference>
<evidence type="ECO:0000313" key="5">
    <source>
        <dbReference type="EMBL" id="AWI08141.1"/>
    </source>
</evidence>
<name>A0A2U8E010_9BACT</name>
<dbReference type="InterPro" id="IPR010982">
    <property type="entry name" value="Lambda_DNA-bd_dom_sf"/>
</dbReference>
<keyword evidence="3" id="KW-0804">Transcription</keyword>
<dbReference type="SUPFAM" id="SSF47413">
    <property type="entry name" value="lambda repressor-like DNA-binding domains"/>
    <property type="match status" value="1"/>
</dbReference>
<dbReference type="GO" id="GO:0000976">
    <property type="term" value="F:transcription cis-regulatory region binding"/>
    <property type="evidence" value="ECO:0007669"/>
    <property type="project" value="TreeGrafter"/>
</dbReference>
<dbReference type="Gene3D" id="3.40.50.2300">
    <property type="match status" value="2"/>
</dbReference>
<dbReference type="Gene3D" id="1.10.260.40">
    <property type="entry name" value="lambda repressor-like DNA-binding domains"/>
    <property type="match status" value="1"/>
</dbReference>
<evidence type="ECO:0000256" key="2">
    <source>
        <dbReference type="ARBA" id="ARBA00023125"/>
    </source>
</evidence>
<dbReference type="AlphaFoldDB" id="A0A2U8E010"/>
<sequence length="363" mass="40572">MPPIVSNTPRPPTLKQIGQKVGLTSAAVSLAMRGDPSIPADTRERVLKAATDLGYTPDPELGRLMSYLRKHREARVSTGLGLISLYKEPSKWTENSFLRRLHESLTNRARELGFQTEDFFFRDNRITPGRMRDILVARGIKGIVVVDGPTRVDSIELDLAPFATVTIGYGIGLPLHRVCQHQYQEIFRLLRRLRELGYKRPGLVMDAETDRRTQYHYSAAFEVARGKEHNSNIPQLLDEEITRQAFQRWVKKYKPDIVIIQGSPSAPDYMAWLAQLGLNVPEDMGIAALDIDTYAATGCSGIVQDYEHVASAAVELVASEIRIGEKGVPKIPKVLLIEGQWRDGGTTRMQAQPATVKGSRKQS</sequence>
<evidence type="ECO:0000256" key="3">
    <source>
        <dbReference type="ARBA" id="ARBA00023163"/>
    </source>
</evidence>
<dbReference type="InterPro" id="IPR028082">
    <property type="entry name" value="Peripla_BP_I"/>
</dbReference>
<dbReference type="PROSITE" id="PS50932">
    <property type="entry name" value="HTH_LACI_2"/>
    <property type="match status" value="1"/>
</dbReference>